<organism evidence="13 14">
    <name type="scientific">Penicillium camemberti (strain FM 013)</name>
    <dbReference type="NCBI Taxonomy" id="1429867"/>
    <lineage>
        <taxon>Eukaryota</taxon>
        <taxon>Fungi</taxon>
        <taxon>Dikarya</taxon>
        <taxon>Ascomycota</taxon>
        <taxon>Pezizomycotina</taxon>
        <taxon>Eurotiomycetes</taxon>
        <taxon>Eurotiomycetidae</taxon>
        <taxon>Eurotiales</taxon>
        <taxon>Aspergillaceae</taxon>
        <taxon>Penicillium</taxon>
    </lineage>
</organism>
<keyword evidence="14" id="KW-1185">Reference proteome</keyword>
<evidence type="ECO:0000256" key="12">
    <source>
        <dbReference type="PIRSR" id="PIRSR601382-2"/>
    </source>
</evidence>
<dbReference type="GO" id="GO:0036503">
    <property type="term" value="P:ERAD pathway"/>
    <property type="evidence" value="ECO:0007669"/>
    <property type="project" value="UniProtKB-ARBA"/>
</dbReference>
<protein>
    <recommendedName>
        <fullName evidence="4">mannosyl-oligosaccharide 1,2-alpha-mannosidase</fullName>
        <ecNumber evidence="4">3.2.1.113</ecNumber>
    </recommendedName>
</protein>
<evidence type="ECO:0000256" key="6">
    <source>
        <dbReference type="ARBA" id="ARBA00022801"/>
    </source>
</evidence>
<keyword evidence="6 13" id="KW-0378">Hydrolase</keyword>
<keyword evidence="12" id="KW-0106">Calcium</keyword>
<evidence type="ECO:0000313" key="13">
    <source>
        <dbReference type="EMBL" id="CRL30660.1"/>
    </source>
</evidence>
<keyword evidence="7" id="KW-1015">Disulfide bond</keyword>
<dbReference type="AlphaFoldDB" id="A0A0G4PWT8"/>
<name>A0A0G4PWT8_PENC3</name>
<evidence type="ECO:0000256" key="11">
    <source>
        <dbReference type="ARBA" id="ARBA00048605"/>
    </source>
</evidence>
<evidence type="ECO:0000256" key="3">
    <source>
        <dbReference type="ARBA" id="ARBA00007658"/>
    </source>
</evidence>
<dbReference type="Gene3D" id="1.50.10.10">
    <property type="match status" value="1"/>
</dbReference>
<evidence type="ECO:0000256" key="9">
    <source>
        <dbReference type="ARBA" id="ARBA00023295"/>
    </source>
</evidence>
<gene>
    <name evidence="13" type="ORF">PCAMFM013_S056g000033</name>
</gene>
<keyword evidence="5" id="KW-0732">Signal</keyword>
<dbReference type="Pfam" id="PF01532">
    <property type="entry name" value="Glyco_hydro_47"/>
    <property type="match status" value="1"/>
</dbReference>
<dbReference type="SUPFAM" id="SSF48225">
    <property type="entry name" value="Seven-hairpin glycosidases"/>
    <property type="match status" value="1"/>
</dbReference>
<evidence type="ECO:0000313" key="14">
    <source>
        <dbReference type="Proteomes" id="UP000053732"/>
    </source>
</evidence>
<dbReference type="GO" id="GO:0016020">
    <property type="term" value="C:membrane"/>
    <property type="evidence" value="ECO:0007669"/>
    <property type="project" value="InterPro"/>
</dbReference>
<evidence type="ECO:0000256" key="7">
    <source>
        <dbReference type="ARBA" id="ARBA00023157"/>
    </source>
</evidence>
<dbReference type="GO" id="GO:0005975">
    <property type="term" value="P:carbohydrate metabolic process"/>
    <property type="evidence" value="ECO:0007669"/>
    <property type="project" value="InterPro"/>
</dbReference>
<dbReference type="InterPro" id="IPR050749">
    <property type="entry name" value="Glycosyl_Hydrolase_47"/>
</dbReference>
<dbReference type="GO" id="GO:0004571">
    <property type="term" value="F:mannosyl-oligosaccharide 1,2-alpha-mannosidase activity"/>
    <property type="evidence" value="ECO:0007669"/>
    <property type="project" value="UniProtKB-EC"/>
</dbReference>
<dbReference type="InterPro" id="IPR036026">
    <property type="entry name" value="Seven-hairpin_glycosidases"/>
</dbReference>
<accession>A0A0G4PWT8</accession>
<dbReference type="Proteomes" id="UP000053732">
    <property type="component" value="Unassembled WGS sequence"/>
</dbReference>
<dbReference type="PANTHER" id="PTHR11742:SF101">
    <property type="entry name" value="MANNOSYL-OLIGOSACCHARIDE ALPHA-1,2-MANNOSIDASE 1B"/>
    <property type="match status" value="1"/>
</dbReference>
<keyword evidence="9" id="KW-0326">Glycosidase</keyword>
<evidence type="ECO:0000256" key="4">
    <source>
        <dbReference type="ARBA" id="ARBA00012238"/>
    </source>
</evidence>
<comment type="pathway">
    <text evidence="2">Protein modification; protein glycosylation.</text>
</comment>
<comment type="catalytic activity">
    <reaction evidence="11">
        <text>N(4)-(alpha-D-Man-(1-&gt;2)-alpha-D-Man-(1-&gt;2)-alpha-D-Man-(1-&gt;3)-[alpha-D-Man-(1-&gt;2)-alpha-D-Man-(1-&gt;3)-[alpha-D-Man-(1-&gt;2)-alpha-D-Man-(1-&gt;6)]-alpha-D-Man-(1-&gt;6)]-beta-D-Man-(1-&gt;4)-beta-D-GlcNAc-(1-&gt;4)-beta-D-GlcNAc)-L-asparaginyl-[protein] (N-glucan mannose isomer 9A1,2,3B1,2,3) + 4 H2O = N(4)-(alpha-D-Man-(1-&gt;3)-[alpha-D-Man-(1-&gt;3)-[alpha-D-Man-(1-&gt;6)]-alpha-D-Man-(1-&gt;6)]-beta-D-Man-(1-&gt;4)-beta-D-GlcNAc-(1-&gt;4)-beta-D-GlcNAc)-L-asparaginyl-[protein] (N-glucan mannose isomer 5A1,2) + 4 beta-D-mannose</text>
        <dbReference type="Rhea" id="RHEA:56008"/>
        <dbReference type="Rhea" id="RHEA-COMP:14356"/>
        <dbReference type="Rhea" id="RHEA-COMP:14367"/>
        <dbReference type="ChEBI" id="CHEBI:15377"/>
        <dbReference type="ChEBI" id="CHEBI:28563"/>
        <dbReference type="ChEBI" id="CHEBI:59087"/>
        <dbReference type="ChEBI" id="CHEBI:139493"/>
        <dbReference type="EC" id="3.2.1.113"/>
    </reaction>
</comment>
<evidence type="ECO:0000256" key="5">
    <source>
        <dbReference type="ARBA" id="ARBA00022729"/>
    </source>
</evidence>
<reference evidence="13 14" key="1">
    <citation type="journal article" date="2014" name="Nat. Commun.">
        <title>Multiple recent horizontal transfers of a large genomic region in cheese making fungi.</title>
        <authorList>
            <person name="Cheeseman K."/>
            <person name="Ropars J."/>
            <person name="Renault P."/>
            <person name="Dupont J."/>
            <person name="Gouzy J."/>
            <person name="Branca A."/>
            <person name="Abraham A.L."/>
            <person name="Ceppi M."/>
            <person name="Conseiller E."/>
            <person name="Debuchy R."/>
            <person name="Malagnac F."/>
            <person name="Goarin A."/>
            <person name="Silar P."/>
            <person name="Lacoste S."/>
            <person name="Sallet E."/>
            <person name="Bensimon A."/>
            <person name="Giraud T."/>
            <person name="Brygoo Y."/>
        </authorList>
    </citation>
    <scope>NUCLEOTIDE SEQUENCE [LARGE SCALE GENOMIC DNA]</scope>
    <source>
        <strain evidence="14">FM 013</strain>
    </source>
</reference>
<comment type="cofactor">
    <cofactor evidence="1 12">
        <name>Ca(2+)</name>
        <dbReference type="ChEBI" id="CHEBI:29108"/>
    </cofactor>
</comment>
<dbReference type="UniPathway" id="UPA00378"/>
<dbReference type="EC" id="3.2.1.113" evidence="4"/>
<evidence type="ECO:0000256" key="1">
    <source>
        <dbReference type="ARBA" id="ARBA00001913"/>
    </source>
</evidence>
<keyword evidence="8" id="KW-0325">Glycoprotein</keyword>
<dbReference type="GO" id="GO:0005783">
    <property type="term" value="C:endoplasmic reticulum"/>
    <property type="evidence" value="ECO:0007669"/>
    <property type="project" value="TreeGrafter"/>
</dbReference>
<comment type="catalytic activity">
    <reaction evidence="10">
        <text>N(4)-(alpha-D-Man-(1-&gt;2)-alpha-D-Man-(1-&gt;2)-alpha-D-Man-(1-&gt;3)-[alpha-D-Man-(1-&gt;3)-[alpha-D-Man-(1-&gt;2)-alpha-D-Man-(1-&gt;6)]-alpha-D-Man-(1-&gt;6)]-beta-D-Man-(1-&gt;4)-beta-D-GlcNAc-(1-&gt;4)-beta-D-GlcNAc)-L-asparaginyl-[protein] (N-glucan mannose isomer 8A1,2,3B1,3) + 3 H2O = N(4)-(alpha-D-Man-(1-&gt;3)-[alpha-D-Man-(1-&gt;3)-[alpha-D-Man-(1-&gt;6)]-alpha-D-Man-(1-&gt;6)]-beta-D-Man-(1-&gt;4)-beta-D-GlcNAc-(1-&gt;4)-beta-D-GlcNAc)-L-asparaginyl-[protein] (N-glucan mannose isomer 5A1,2) + 3 beta-D-mannose</text>
        <dbReference type="Rhea" id="RHEA:56028"/>
        <dbReference type="Rhea" id="RHEA-COMP:14358"/>
        <dbReference type="Rhea" id="RHEA-COMP:14367"/>
        <dbReference type="ChEBI" id="CHEBI:15377"/>
        <dbReference type="ChEBI" id="CHEBI:28563"/>
        <dbReference type="ChEBI" id="CHEBI:59087"/>
        <dbReference type="ChEBI" id="CHEBI:60628"/>
        <dbReference type="EC" id="3.2.1.113"/>
    </reaction>
</comment>
<dbReference type="STRING" id="1429867.A0A0G4PWT8"/>
<comment type="similarity">
    <text evidence="3">Belongs to the glycosyl hydrolase 47 family.</text>
</comment>
<dbReference type="InterPro" id="IPR001382">
    <property type="entry name" value="Glyco_hydro_47"/>
</dbReference>
<feature type="binding site" evidence="12">
    <location>
        <position position="108"/>
    </location>
    <ligand>
        <name>Ca(2+)</name>
        <dbReference type="ChEBI" id="CHEBI:29108"/>
    </ligand>
</feature>
<evidence type="ECO:0000256" key="8">
    <source>
        <dbReference type="ARBA" id="ARBA00023180"/>
    </source>
</evidence>
<dbReference type="PANTHER" id="PTHR11742">
    <property type="entry name" value="MANNOSYL-OLIGOSACCHARIDE ALPHA-1,2-MANNOSIDASE-RELATED"/>
    <property type="match status" value="1"/>
</dbReference>
<proteinExistence type="inferred from homology"/>
<dbReference type="GO" id="GO:0005509">
    <property type="term" value="F:calcium ion binding"/>
    <property type="evidence" value="ECO:0007669"/>
    <property type="project" value="InterPro"/>
</dbReference>
<keyword evidence="12" id="KW-0479">Metal-binding</keyword>
<evidence type="ECO:0000256" key="10">
    <source>
        <dbReference type="ARBA" id="ARBA00047669"/>
    </source>
</evidence>
<sequence length="118" mass="13374">MATNRKKVPSDQKKFYEKTGFYINSGAYVQRPEVIESFYYAHRYRDSVWNALVAINATCRTDSGFAAVSNVNQANGGSKYDNKGELHFRQDAAWQVQEGNKNTFVFNTEAHPISVVPD</sequence>
<dbReference type="InterPro" id="IPR012341">
    <property type="entry name" value="6hp_glycosidase-like_sf"/>
</dbReference>
<dbReference type="EMBL" id="HG793189">
    <property type="protein sequence ID" value="CRL30660.1"/>
    <property type="molecule type" value="Genomic_DNA"/>
</dbReference>
<evidence type="ECO:0000256" key="2">
    <source>
        <dbReference type="ARBA" id="ARBA00004922"/>
    </source>
</evidence>